<feature type="transmembrane region" description="Helical" evidence="1">
    <location>
        <begin position="20"/>
        <end position="40"/>
    </location>
</feature>
<dbReference type="STRING" id="314271.RB2654_18788"/>
<dbReference type="Proteomes" id="UP000002931">
    <property type="component" value="Unassembled WGS sequence"/>
</dbReference>
<evidence type="ECO:0000313" key="3">
    <source>
        <dbReference type="Proteomes" id="UP000002931"/>
    </source>
</evidence>
<dbReference type="AlphaFoldDB" id="A3V9R8"/>
<protein>
    <submittedName>
        <fullName evidence="2">Uncharacterized protein</fullName>
    </submittedName>
</protein>
<gene>
    <name evidence="2" type="ORF">RB2654_18788</name>
</gene>
<keyword evidence="3" id="KW-1185">Reference proteome</keyword>
<name>A3V9R8_9RHOB</name>
<feature type="transmembrane region" description="Helical" evidence="1">
    <location>
        <begin position="46"/>
        <end position="65"/>
    </location>
</feature>
<sequence>MRIAVNRPDRLVIEHRPRSLMMMLAALAGVALAVGVDLAWHGSLWAAVPLALALVLALLVHYDFLAHTTVTLDRTTGMADILWCDDAGLSRRTLPLHGIERAVVDTIRSHDGPAIRRTALVVGDRHHQLTRAFLSGPTPDRVARAINDWLAR</sequence>
<evidence type="ECO:0000313" key="2">
    <source>
        <dbReference type="EMBL" id="EAQ14659.1"/>
    </source>
</evidence>
<dbReference type="RefSeq" id="WP_008334431.1">
    <property type="nucleotide sequence ID" value="NZ_CH902578.1"/>
</dbReference>
<reference evidence="2 3" key="1">
    <citation type="journal article" date="2010" name="J. Bacteriol.">
        <title>Genome sequences of Pelagibaca bermudensis HTCC2601T and Maritimibacter alkaliphilus HTCC2654T, the type strains of two marine Roseobacter genera.</title>
        <authorList>
            <person name="Thrash J.C."/>
            <person name="Cho J.C."/>
            <person name="Ferriera S."/>
            <person name="Johnson J."/>
            <person name="Vergin K.L."/>
            <person name="Giovannoni S.J."/>
        </authorList>
    </citation>
    <scope>NUCLEOTIDE SEQUENCE [LARGE SCALE GENOMIC DNA]</scope>
    <source>
        <strain evidence="2 3">HTCC2654</strain>
    </source>
</reference>
<accession>A3V9R8</accession>
<keyword evidence="1" id="KW-0812">Transmembrane</keyword>
<comment type="caution">
    <text evidence="2">The sequence shown here is derived from an EMBL/GenBank/DDBJ whole genome shotgun (WGS) entry which is preliminary data.</text>
</comment>
<proteinExistence type="predicted"/>
<dbReference type="HOGENOM" id="CLU_1720120_0_0_5"/>
<organism evidence="2 3">
    <name type="scientific">Maritimibacter alkaliphilus HTCC2654</name>
    <dbReference type="NCBI Taxonomy" id="314271"/>
    <lineage>
        <taxon>Bacteria</taxon>
        <taxon>Pseudomonadati</taxon>
        <taxon>Pseudomonadota</taxon>
        <taxon>Alphaproteobacteria</taxon>
        <taxon>Rhodobacterales</taxon>
        <taxon>Roseobacteraceae</taxon>
        <taxon>Maritimibacter</taxon>
    </lineage>
</organism>
<evidence type="ECO:0000256" key="1">
    <source>
        <dbReference type="SAM" id="Phobius"/>
    </source>
</evidence>
<dbReference type="EMBL" id="AAMT01000001">
    <property type="protein sequence ID" value="EAQ14659.1"/>
    <property type="molecule type" value="Genomic_DNA"/>
</dbReference>
<keyword evidence="1" id="KW-0472">Membrane</keyword>
<keyword evidence="1" id="KW-1133">Transmembrane helix</keyword>